<evidence type="ECO:0000256" key="2">
    <source>
        <dbReference type="ARBA" id="ARBA00023015"/>
    </source>
</evidence>
<evidence type="ECO:0000259" key="7">
    <source>
        <dbReference type="PROSITE" id="PS50977"/>
    </source>
</evidence>
<dbReference type="InterPro" id="IPR036271">
    <property type="entry name" value="Tet_transcr_reg_TetR-rel_C_sf"/>
</dbReference>
<dbReference type="InterPro" id="IPR009057">
    <property type="entry name" value="Homeodomain-like_sf"/>
</dbReference>
<evidence type="ECO:0000313" key="8">
    <source>
        <dbReference type="EMBL" id="ARP84455.1"/>
    </source>
</evidence>
<keyword evidence="9" id="KW-1185">Reference proteome</keyword>
<keyword evidence="3 5" id="KW-0238">DNA-binding</keyword>
<sequence length="240" mass="25559">MQKNISVPTASGAGAHRGRGRPREFDREAALAKAMRLFWTKGYEATSISDLTKALGVGSTSLYAAFGSKDALYAEALRYYSTTYEDLVLGRFRQAATAREAAFAYLWDSAAAMTGADCDLPRGCMVTLGTVGSDGHDELGDLMRKARGEAFNALLPRLQRGVAEGELPESLDIAKLARFLQTVQSGMAIRARDGADRAELQAIAEIAMAGWDRLVDGAAARGASPASPAHRAGDTPARSR</sequence>
<dbReference type="SUPFAM" id="SSF48498">
    <property type="entry name" value="Tetracyclin repressor-like, C-terminal domain"/>
    <property type="match status" value="1"/>
</dbReference>
<dbReference type="GO" id="GO:0003677">
    <property type="term" value="F:DNA binding"/>
    <property type="evidence" value="ECO:0007669"/>
    <property type="project" value="UniProtKB-UniRule"/>
</dbReference>
<gene>
    <name evidence="8" type="ORF">CAL12_09855</name>
</gene>
<dbReference type="PROSITE" id="PS01081">
    <property type="entry name" value="HTH_TETR_1"/>
    <property type="match status" value="1"/>
</dbReference>
<dbReference type="InterPro" id="IPR001647">
    <property type="entry name" value="HTH_TetR"/>
</dbReference>
<feature type="domain" description="HTH tetR-type" evidence="7">
    <location>
        <begin position="24"/>
        <end position="84"/>
    </location>
</feature>
<dbReference type="KEGG" id="bgv:CAL12_09855"/>
<dbReference type="EMBL" id="CP021108">
    <property type="protein sequence ID" value="ARP84455.1"/>
    <property type="molecule type" value="Genomic_DNA"/>
</dbReference>
<keyword evidence="2" id="KW-0805">Transcription regulation</keyword>
<evidence type="ECO:0000256" key="4">
    <source>
        <dbReference type="ARBA" id="ARBA00023163"/>
    </source>
</evidence>
<protein>
    <submittedName>
        <fullName evidence="8">TetR family transcriptional regulator</fullName>
    </submittedName>
</protein>
<dbReference type="Pfam" id="PF00440">
    <property type="entry name" value="TetR_N"/>
    <property type="match status" value="1"/>
</dbReference>
<dbReference type="PANTHER" id="PTHR47506">
    <property type="entry name" value="TRANSCRIPTIONAL REGULATORY PROTEIN"/>
    <property type="match status" value="1"/>
</dbReference>
<evidence type="ECO:0000256" key="5">
    <source>
        <dbReference type="PROSITE-ProRule" id="PRU00335"/>
    </source>
</evidence>
<dbReference type="Proteomes" id="UP000194151">
    <property type="component" value="Chromosome"/>
</dbReference>
<reference evidence="8 9" key="1">
    <citation type="submission" date="2017-05" db="EMBL/GenBank/DDBJ databases">
        <title>Complete and WGS of Bordetella genogroups.</title>
        <authorList>
            <person name="Spilker T."/>
            <person name="LiPuma J."/>
        </authorList>
    </citation>
    <scope>NUCLEOTIDE SEQUENCE [LARGE SCALE GENOMIC DNA]</scope>
    <source>
        <strain evidence="8 9">AU19157</strain>
    </source>
</reference>
<dbReference type="PANTHER" id="PTHR47506:SF1">
    <property type="entry name" value="HTH-TYPE TRANSCRIPTIONAL REGULATOR YJDC"/>
    <property type="match status" value="1"/>
</dbReference>
<proteinExistence type="predicted"/>
<feature type="region of interest" description="Disordered" evidence="6">
    <location>
        <begin position="1"/>
        <end position="23"/>
    </location>
</feature>
<keyword evidence="4" id="KW-0804">Transcription</keyword>
<feature type="DNA-binding region" description="H-T-H motif" evidence="5">
    <location>
        <begin position="47"/>
        <end position="66"/>
    </location>
</feature>
<evidence type="ECO:0000256" key="6">
    <source>
        <dbReference type="SAM" id="MobiDB-lite"/>
    </source>
</evidence>
<evidence type="ECO:0000256" key="1">
    <source>
        <dbReference type="ARBA" id="ARBA00022491"/>
    </source>
</evidence>
<keyword evidence="1" id="KW-0678">Repressor</keyword>
<accession>A0A1W6YTN9</accession>
<evidence type="ECO:0000313" key="9">
    <source>
        <dbReference type="Proteomes" id="UP000194151"/>
    </source>
</evidence>
<dbReference type="Gene3D" id="1.10.357.10">
    <property type="entry name" value="Tetracycline Repressor, domain 2"/>
    <property type="match status" value="1"/>
</dbReference>
<dbReference type="SUPFAM" id="SSF46689">
    <property type="entry name" value="Homeodomain-like"/>
    <property type="match status" value="1"/>
</dbReference>
<dbReference type="InterPro" id="IPR023772">
    <property type="entry name" value="DNA-bd_HTH_TetR-type_CS"/>
</dbReference>
<dbReference type="AlphaFoldDB" id="A0A1W6YTN9"/>
<feature type="region of interest" description="Disordered" evidence="6">
    <location>
        <begin position="220"/>
        <end position="240"/>
    </location>
</feature>
<feature type="compositionally biased region" description="Low complexity" evidence="6">
    <location>
        <begin position="220"/>
        <end position="230"/>
    </location>
</feature>
<dbReference type="STRING" id="1416806.CAL12_09855"/>
<dbReference type="Gene3D" id="1.10.10.60">
    <property type="entry name" value="Homeodomain-like"/>
    <property type="match status" value="1"/>
</dbReference>
<organism evidence="8 9">
    <name type="scientific">Bordetella genomosp. 8</name>
    <dbReference type="NCBI Taxonomy" id="1416806"/>
    <lineage>
        <taxon>Bacteria</taxon>
        <taxon>Pseudomonadati</taxon>
        <taxon>Pseudomonadota</taxon>
        <taxon>Betaproteobacteria</taxon>
        <taxon>Burkholderiales</taxon>
        <taxon>Alcaligenaceae</taxon>
        <taxon>Bordetella</taxon>
    </lineage>
</organism>
<evidence type="ECO:0000256" key="3">
    <source>
        <dbReference type="ARBA" id="ARBA00023125"/>
    </source>
</evidence>
<dbReference type="PROSITE" id="PS50977">
    <property type="entry name" value="HTH_TETR_2"/>
    <property type="match status" value="1"/>
</dbReference>
<name>A0A1W6YTN9_9BORD</name>